<accession>A0ABX0ZYJ8</accession>
<organism evidence="2 3">
    <name type="scientific">Actinacidiphila epipremni</name>
    <dbReference type="NCBI Taxonomy" id="2053013"/>
    <lineage>
        <taxon>Bacteria</taxon>
        <taxon>Bacillati</taxon>
        <taxon>Actinomycetota</taxon>
        <taxon>Actinomycetes</taxon>
        <taxon>Kitasatosporales</taxon>
        <taxon>Streptomycetaceae</taxon>
        <taxon>Actinacidiphila</taxon>
    </lineage>
</organism>
<comment type="caution">
    <text evidence="2">The sequence shown here is derived from an EMBL/GenBank/DDBJ whole genome shotgun (WGS) entry which is preliminary data.</text>
</comment>
<gene>
    <name evidence="2" type="ORF">HCN08_25760</name>
</gene>
<dbReference type="InterPro" id="IPR024983">
    <property type="entry name" value="CHAT_dom"/>
</dbReference>
<dbReference type="EMBL" id="JAATEJ010000024">
    <property type="protein sequence ID" value="NJP46784.1"/>
    <property type="molecule type" value="Genomic_DNA"/>
</dbReference>
<dbReference type="PANTHER" id="PTHR10098:SF108">
    <property type="entry name" value="TETRATRICOPEPTIDE REPEAT PROTEIN 28"/>
    <property type="match status" value="1"/>
</dbReference>
<feature type="domain" description="CHAT" evidence="1">
    <location>
        <begin position="749"/>
        <end position="898"/>
    </location>
</feature>
<dbReference type="Pfam" id="PF12770">
    <property type="entry name" value="CHAT"/>
    <property type="match status" value="1"/>
</dbReference>
<dbReference type="RefSeq" id="WP_167985635.1">
    <property type="nucleotide sequence ID" value="NZ_JAATEJ010000024.1"/>
</dbReference>
<dbReference type="Gene3D" id="1.25.40.10">
    <property type="entry name" value="Tetratricopeptide repeat domain"/>
    <property type="match status" value="1"/>
</dbReference>
<proteinExistence type="predicted"/>
<dbReference type="Proteomes" id="UP000734511">
    <property type="component" value="Unassembled WGS sequence"/>
</dbReference>
<protein>
    <submittedName>
        <fullName evidence="2">CHAT domain-containing protein</fullName>
    </submittedName>
</protein>
<name>A0ABX0ZYJ8_9ACTN</name>
<sequence>MPPEAADAVEAARRVLDGRSSMAEAAGLLRRPLPSAAHRHVRHGEVQQLTEMIDRAEDAGRVEMLTELAAAAAAPVADPVRAQVLARGATRLMALHAPEPAVALLAAARPLLSGDELMQLETDRLRLHALCDLDDRAAFERDLPGVAGQAERLGSDSQLCMVLYDRAVLAARAGDAPCALESVREARRLRARVPTEDAYAHAPDQFALQHARIARQNGRLEEALGALEDMRKLALAAGRHTEAAWARSELGITWDLLGDSGRAGKLLRSAAAEAEQAGRGDLASHWRHEVGDGADGADGEDGPSRYWQRASALMLGTTGRAEEAVPLLRKAIADARDAHHADLEADARNMLAAALEECGQPEQAQMALRTAIATARRSGDALREVRYGTNLARVLMFDGGVEEAQQEIESVLALGERLRASAATVELSQSVAITLARAYDTAILIAAGMHKTARELGEDASPQFAAFARTRPDALVRMGQRARAATMTEALRIGRVVEADGGSAPELVSAMLDLRAGEAAVQLAAARVEDLSPALAARDRSAARLREAAGSAGVSLTVGSVPVGRDDLAAALAPDEVLVDLLTVPEGVVVTILTPAGESAVEIVRWPEDDRRRMVKQMERACRERVRAHRDDVVETRLAVEAAVDALDAVLLTTVADTVRAVMPIAPRRMLVSPENELFHLPYWRLSARLDDCTVSILPTPGALPLLRARRRDGRRPWISVGDPSGTLRHAAQDLPAGLGYRPCAPETGALLRTLPAAGRVHFACHGHFEPGNSLLSGLDVRAPAGPADPLGMPPPAGPDAPGRFTVAQISGRLYLPHCSLVVLSACTSGLPRVHPASEFTSLPGAFLMSGARNVVASLWFAQDKAAALLMRAFYDALDGSPSAALVAARRRLAATGRAEAAELLGTDDLPPFDPPFAETVYTDCFQHYGVD</sequence>
<reference evidence="2 3" key="1">
    <citation type="submission" date="2020-03" db="EMBL/GenBank/DDBJ databases">
        <title>WGS of actinomycetes isolated from Thailand.</title>
        <authorList>
            <person name="Thawai C."/>
        </authorList>
    </citation>
    <scope>NUCLEOTIDE SEQUENCE [LARGE SCALE GENOMIC DNA]</scope>
    <source>
        <strain evidence="2 3">PRB2-1</strain>
    </source>
</reference>
<keyword evidence="3" id="KW-1185">Reference proteome</keyword>
<dbReference type="PANTHER" id="PTHR10098">
    <property type="entry name" value="RAPSYN-RELATED"/>
    <property type="match status" value="1"/>
</dbReference>
<dbReference type="SUPFAM" id="SSF48452">
    <property type="entry name" value="TPR-like"/>
    <property type="match status" value="2"/>
</dbReference>
<evidence type="ECO:0000259" key="1">
    <source>
        <dbReference type="Pfam" id="PF12770"/>
    </source>
</evidence>
<dbReference type="InterPro" id="IPR011990">
    <property type="entry name" value="TPR-like_helical_dom_sf"/>
</dbReference>
<evidence type="ECO:0000313" key="2">
    <source>
        <dbReference type="EMBL" id="NJP46784.1"/>
    </source>
</evidence>
<evidence type="ECO:0000313" key="3">
    <source>
        <dbReference type="Proteomes" id="UP000734511"/>
    </source>
</evidence>